<evidence type="ECO:0008006" key="4">
    <source>
        <dbReference type="Google" id="ProtNLM"/>
    </source>
</evidence>
<feature type="compositionally biased region" description="Pro residues" evidence="1">
    <location>
        <begin position="202"/>
        <end position="220"/>
    </location>
</feature>
<feature type="region of interest" description="Disordered" evidence="1">
    <location>
        <begin position="38"/>
        <end position="279"/>
    </location>
</feature>
<evidence type="ECO:0000313" key="2">
    <source>
        <dbReference type="EMBL" id="MFC5018011.1"/>
    </source>
</evidence>
<feature type="compositionally biased region" description="Basic and acidic residues" evidence="1">
    <location>
        <begin position="41"/>
        <end position="52"/>
    </location>
</feature>
<gene>
    <name evidence="2" type="ORF">ACFPRC_24485</name>
</gene>
<accession>A0ABV9WYU7</accession>
<evidence type="ECO:0000313" key="3">
    <source>
        <dbReference type="Proteomes" id="UP001595855"/>
    </source>
</evidence>
<reference evidence="3" key="1">
    <citation type="journal article" date="2019" name="Int. J. Syst. Evol. Microbiol.">
        <title>The Global Catalogue of Microorganisms (GCM) 10K type strain sequencing project: providing services to taxonomists for standard genome sequencing and annotation.</title>
        <authorList>
            <consortium name="The Broad Institute Genomics Platform"/>
            <consortium name="The Broad Institute Genome Sequencing Center for Infectious Disease"/>
            <person name="Wu L."/>
            <person name="Ma J."/>
        </authorList>
    </citation>
    <scope>NUCLEOTIDE SEQUENCE [LARGE SCALE GENOMIC DNA]</scope>
    <source>
        <strain evidence="3">CGMCC 4.1542</strain>
    </source>
</reference>
<dbReference type="EMBL" id="JBHSJO010000001">
    <property type="protein sequence ID" value="MFC5018011.1"/>
    <property type="molecule type" value="Genomic_DNA"/>
</dbReference>
<feature type="compositionally biased region" description="Basic and acidic residues" evidence="1">
    <location>
        <begin position="150"/>
        <end position="162"/>
    </location>
</feature>
<feature type="compositionally biased region" description="Basic and acidic residues" evidence="1">
    <location>
        <begin position="71"/>
        <end position="85"/>
    </location>
</feature>
<dbReference type="RefSeq" id="WP_333782107.1">
    <property type="nucleotide sequence ID" value="NZ_CP116257.1"/>
</dbReference>
<feature type="compositionally biased region" description="Basic residues" evidence="1">
    <location>
        <begin position="237"/>
        <end position="253"/>
    </location>
</feature>
<name>A0ABV9WYU7_9ACTN</name>
<sequence>MPVRDSRVNGGPVIVVGSAAWTEFVRTVGPLASLPVSCLHDPSKGRSADAPRRLRRWPCGPPLTRLAPARGRSERAARKTGDRRTPVPRAGHPVPGTRNAPAPRMHATPPQRPTASGQPAKTRRPSAGRQAATDSRPTVAGRPRAVASCEAREHRPPRDPSQKPRTKSRFCPRFSTGPPPPHTTNHPHRAADAEPTTHHPPTHPPAAAPTYPPTHPPGGRRPPTGWQTLSPPGVLARRGRAPHTGRPANRRRGPTYPGHPPSPGRPHASHPCWSEPSQG</sequence>
<protein>
    <recommendedName>
        <fullName evidence="4">DUF397 domain-containing protein</fullName>
    </recommendedName>
</protein>
<keyword evidence="3" id="KW-1185">Reference proteome</keyword>
<proteinExistence type="predicted"/>
<organism evidence="2 3">
    <name type="scientific">Streptomyces lienomycini</name>
    <dbReference type="NCBI Taxonomy" id="284035"/>
    <lineage>
        <taxon>Bacteria</taxon>
        <taxon>Bacillati</taxon>
        <taxon>Actinomycetota</taxon>
        <taxon>Actinomycetes</taxon>
        <taxon>Kitasatosporales</taxon>
        <taxon>Streptomycetaceae</taxon>
        <taxon>Streptomyces</taxon>
    </lineage>
</organism>
<dbReference type="Proteomes" id="UP001595855">
    <property type="component" value="Unassembled WGS sequence"/>
</dbReference>
<comment type="caution">
    <text evidence="2">The sequence shown here is derived from an EMBL/GenBank/DDBJ whole genome shotgun (WGS) entry which is preliminary data.</text>
</comment>
<evidence type="ECO:0000256" key="1">
    <source>
        <dbReference type="SAM" id="MobiDB-lite"/>
    </source>
</evidence>